<dbReference type="EMBL" id="JABAYA010000072">
    <property type="protein sequence ID" value="KAF7726778.1"/>
    <property type="molecule type" value="Genomic_DNA"/>
</dbReference>
<dbReference type="OrthoDB" id="73465at2759"/>
<feature type="signal peptide" evidence="1">
    <location>
        <begin position="1"/>
        <end position="21"/>
    </location>
</feature>
<evidence type="ECO:0000313" key="3">
    <source>
        <dbReference type="Proteomes" id="UP000605846"/>
    </source>
</evidence>
<dbReference type="Proteomes" id="UP000605846">
    <property type="component" value="Unassembled WGS sequence"/>
</dbReference>
<sequence>MGGVLRCLHTTFVFLFLFVHATPWLVLAGAGSPTILTEKRFIPIAREDIHTIPEIDFTPVNVLKTTITRTTTTTTTTTSTAITTTKPSNTLSTSSLLPSHNLNTQNVTNGKSNNTDGAPVEHTLNCTVEASFCAKVDASITTAINIFTQVVNVKTPLRIHFQYHSFCDTKCANDTVGWGAPTLQFTLPFQDGPDLNYVYPQALAKQLAPYSNTTVWSDYDVDIEINHDAYMNAVNYTEAYKSGWNGTGVPPDGKFWFQQDNSSIAGHQIDLRYIVLHELLHGLGFISAWAAYFWTNDSPFRALVEGVVEDITLQLVTPGPFWFVHQDTGPTYVTGFQPTMIFDKFLAAQVTDLANATANATKTVNLSTIGFNMQNFCVSADDSFIVNFLKNFNNAPQSFDARQLWVAMSQPDTLSFNFEPPSVENSTYNTNRELNQTYQSMQLLTGEHVLASEWEQFDKTNNRPGIAIAHVSDKYLDRPDFIMTGGYITGNTLEDLVNSNYRGHSIPYNISLSNGTVVQQIYRSPIGPGILRILDSMGYSTVLTMSNYTTDGNVKTYKSNSICDSRNNNHALSDSSSASISSAETRRIPPLVHTNNEVGNVILLLIDTSFEWGNLGFFGQ</sequence>
<evidence type="ECO:0000256" key="1">
    <source>
        <dbReference type="SAM" id="SignalP"/>
    </source>
</evidence>
<name>A0A8H7BNL7_9FUNG</name>
<protein>
    <submittedName>
        <fullName evidence="2">Uncharacterized protein</fullName>
    </submittedName>
</protein>
<gene>
    <name evidence="2" type="ORF">EC973_008466</name>
</gene>
<dbReference type="AlphaFoldDB" id="A0A8H7BNL7"/>
<organism evidence="2 3">
    <name type="scientific">Apophysomyces ossiformis</name>
    <dbReference type="NCBI Taxonomy" id="679940"/>
    <lineage>
        <taxon>Eukaryota</taxon>
        <taxon>Fungi</taxon>
        <taxon>Fungi incertae sedis</taxon>
        <taxon>Mucoromycota</taxon>
        <taxon>Mucoromycotina</taxon>
        <taxon>Mucoromycetes</taxon>
        <taxon>Mucorales</taxon>
        <taxon>Mucorineae</taxon>
        <taxon>Mucoraceae</taxon>
        <taxon>Apophysomyces</taxon>
    </lineage>
</organism>
<keyword evidence="1" id="KW-0732">Signal</keyword>
<proteinExistence type="predicted"/>
<evidence type="ECO:0000313" key="2">
    <source>
        <dbReference type="EMBL" id="KAF7726778.1"/>
    </source>
</evidence>
<feature type="chain" id="PRO_5034897875" evidence="1">
    <location>
        <begin position="22"/>
        <end position="620"/>
    </location>
</feature>
<keyword evidence="3" id="KW-1185">Reference proteome</keyword>
<accession>A0A8H7BNL7</accession>
<comment type="caution">
    <text evidence="2">The sequence shown here is derived from an EMBL/GenBank/DDBJ whole genome shotgun (WGS) entry which is preliminary data.</text>
</comment>
<reference evidence="2" key="1">
    <citation type="submission" date="2020-01" db="EMBL/GenBank/DDBJ databases">
        <title>Genome Sequencing of Three Apophysomyces-Like Fungal Strains Confirms a Novel Fungal Genus in the Mucoromycota with divergent Burkholderia-like Endosymbiotic Bacteria.</title>
        <authorList>
            <person name="Stajich J.E."/>
            <person name="Macias A.M."/>
            <person name="Carter-House D."/>
            <person name="Lovett B."/>
            <person name="Kasson L.R."/>
            <person name="Berry K."/>
            <person name="Grigoriev I."/>
            <person name="Chang Y."/>
            <person name="Spatafora J."/>
            <person name="Kasson M.T."/>
        </authorList>
    </citation>
    <scope>NUCLEOTIDE SEQUENCE</scope>
    <source>
        <strain evidence="2">NRRL A-21654</strain>
    </source>
</reference>